<gene>
    <name evidence="2" type="ORF">D5R55_09350</name>
</gene>
<dbReference type="GO" id="GO:0006313">
    <property type="term" value="P:DNA transposition"/>
    <property type="evidence" value="ECO:0007669"/>
    <property type="project" value="InterPro"/>
</dbReference>
<dbReference type="AlphaFoldDB" id="A0A3Q9FAL4"/>
<sequence length="53" mass="5771">MTGCRVGDATHVLEGRLDRASDLTIGEPYTDTAGFIDHVFGLFPCQGFVSPLW</sequence>
<dbReference type="Pfam" id="PF01526">
    <property type="entry name" value="DDE_Tnp_Tn3"/>
    <property type="match status" value="1"/>
</dbReference>
<dbReference type="GO" id="GO:0004803">
    <property type="term" value="F:transposase activity"/>
    <property type="evidence" value="ECO:0007669"/>
    <property type="project" value="InterPro"/>
</dbReference>
<protein>
    <recommendedName>
        <fullName evidence="1">Tn3 transposase DDE domain-containing protein</fullName>
    </recommendedName>
</protein>
<dbReference type="InterPro" id="IPR002513">
    <property type="entry name" value="Tn3_Tnp_DDE_dom"/>
</dbReference>
<proteinExistence type="predicted"/>
<accession>A0A3Q9FAL4</accession>
<name>A0A3Q9FAL4_9BURK</name>
<dbReference type="EMBL" id="CP034545">
    <property type="protein sequence ID" value="AZQ52775.1"/>
    <property type="molecule type" value="Genomic_DNA"/>
</dbReference>
<evidence type="ECO:0000313" key="3">
    <source>
        <dbReference type="Proteomes" id="UP000277191"/>
    </source>
</evidence>
<reference evidence="2 3" key="1">
    <citation type="submission" date="2018-12" db="EMBL/GenBank/DDBJ databases">
        <title>Cadmium resistance mechanism in endophytic bacteria Burkholderia cenocepacia YG-3.</title>
        <authorList>
            <person name="Zhang X."/>
            <person name="Wang X."/>
            <person name="Zhu Y."/>
        </authorList>
    </citation>
    <scope>NUCLEOTIDE SEQUENCE [LARGE SCALE GENOMIC DNA]</scope>
    <source>
        <strain evidence="2 3">YG-3</strain>
    </source>
</reference>
<evidence type="ECO:0000259" key="1">
    <source>
        <dbReference type="Pfam" id="PF01526"/>
    </source>
</evidence>
<evidence type="ECO:0000313" key="2">
    <source>
        <dbReference type="EMBL" id="AZQ52775.1"/>
    </source>
</evidence>
<feature type="domain" description="Tn3 transposase DDE" evidence="1">
    <location>
        <begin position="3"/>
        <end position="48"/>
    </location>
</feature>
<dbReference type="Proteomes" id="UP000277191">
    <property type="component" value="Chromosome 1"/>
</dbReference>
<organism evidence="2 3">
    <name type="scientific">Burkholderia cenocepacia</name>
    <dbReference type="NCBI Taxonomy" id="95486"/>
    <lineage>
        <taxon>Bacteria</taxon>
        <taxon>Pseudomonadati</taxon>
        <taxon>Pseudomonadota</taxon>
        <taxon>Betaproteobacteria</taxon>
        <taxon>Burkholderiales</taxon>
        <taxon>Burkholderiaceae</taxon>
        <taxon>Burkholderia</taxon>
        <taxon>Burkholderia cepacia complex</taxon>
    </lineage>
</organism>